<keyword evidence="5" id="KW-1185">Reference proteome</keyword>
<dbReference type="PANTHER" id="PTHR35565:SF3">
    <property type="entry name" value="TYPE VI SECRETION SYSTEM SHEATH PROTEIN TSSC1"/>
    <property type="match status" value="1"/>
</dbReference>
<evidence type="ECO:0000256" key="1">
    <source>
        <dbReference type="SAM" id="MobiDB-lite"/>
    </source>
</evidence>
<dbReference type="NCBIfam" id="TIGR03355">
    <property type="entry name" value="VI_chp_2"/>
    <property type="match status" value="1"/>
</dbReference>
<name>A0A225E357_9BACT</name>
<evidence type="ECO:0000259" key="2">
    <source>
        <dbReference type="Pfam" id="PF05943"/>
    </source>
</evidence>
<reference evidence="5" key="1">
    <citation type="submission" date="2017-06" db="EMBL/GenBank/DDBJ databases">
        <title>Genome analysis of Fimbriiglobus ruber SP5, the first member of the order Planctomycetales with confirmed chitinolytic capability.</title>
        <authorList>
            <person name="Ravin N.V."/>
            <person name="Rakitin A.L."/>
            <person name="Ivanova A.A."/>
            <person name="Beletsky A.V."/>
            <person name="Kulichevskaya I.S."/>
            <person name="Mardanov A.V."/>
            <person name="Dedysh S.N."/>
        </authorList>
    </citation>
    <scope>NUCLEOTIDE SEQUENCE [LARGE SCALE GENOMIC DNA]</scope>
    <source>
        <strain evidence="5">SP5</strain>
    </source>
</reference>
<protein>
    <submittedName>
        <fullName evidence="4">Uncharacterized protein ImpC</fullName>
    </submittedName>
</protein>
<evidence type="ECO:0000259" key="3">
    <source>
        <dbReference type="Pfam" id="PF18945"/>
    </source>
</evidence>
<dbReference type="InterPro" id="IPR044031">
    <property type="entry name" value="TssC1_N"/>
</dbReference>
<feature type="region of interest" description="Disordered" evidence="1">
    <location>
        <begin position="1"/>
        <end position="20"/>
    </location>
</feature>
<dbReference type="AlphaFoldDB" id="A0A225E357"/>
<evidence type="ECO:0000313" key="4">
    <source>
        <dbReference type="EMBL" id="OWK45228.1"/>
    </source>
</evidence>
<feature type="domain" description="TssC1 C-terminal" evidence="3">
    <location>
        <begin position="390"/>
        <end position="501"/>
    </location>
</feature>
<dbReference type="OrthoDB" id="9764000at2"/>
<feature type="domain" description="TssC1 N-terminal" evidence="2">
    <location>
        <begin position="78"/>
        <end position="379"/>
    </location>
</feature>
<dbReference type="PANTHER" id="PTHR35565">
    <property type="entry name" value="CYTOPLASMIC PROTEIN-RELATED"/>
    <property type="match status" value="1"/>
</dbReference>
<evidence type="ECO:0000313" key="5">
    <source>
        <dbReference type="Proteomes" id="UP000214646"/>
    </source>
</evidence>
<sequence length="505" mass="56068">MADPKAAPAPAPQVAPAAAPEAAGGLLDQVLTATKPKDDAQKSRNKEFIEALVRQALEAKPGTVVAGDIERTIQKWKADIDEKLSAQRNEIMHHKAFQKLEGTWRGLNYLVKQSETSTTLKLKVINVSKRTLFKDFERAIEFDQGAIFKKVYEAEYGQLGGKPYGMLVGDYEFDGKDSEDMGLLQHVAKVAAQAHAPFVAAAGAEMFSLESFTDLNSPRDLAKIFDHTINVDYTVWSSFRESDDSRYVALTMPRVLARLPYGTGLADRKIDQFKYEEKVDGTDHSKYLWMSSAWALAARFTAAFAKDGRFMRTRGVQGGGQVEGLPLHTFTQAGGKTAKCPTEVLIPDRREAELSGLGFLPLLHYEDTDKAVFIGTQTANKPKTYFDHGANANAELSTKLNYMLCVSRFAHYLKAMARDKVGSFAERGEMELWLNNWIQNYVVPNPESVGDETKAKFPLQGARVEVPSVKGKPGWYQAIAHLRPHFQLEGLATSMRLVAELPQRT</sequence>
<dbReference type="Pfam" id="PF18945">
    <property type="entry name" value="VipB_2"/>
    <property type="match status" value="1"/>
</dbReference>
<dbReference type="Proteomes" id="UP000214646">
    <property type="component" value="Unassembled WGS sequence"/>
</dbReference>
<dbReference type="InterPro" id="IPR010269">
    <property type="entry name" value="T6SS_TssC-like"/>
</dbReference>
<dbReference type="Pfam" id="PF05943">
    <property type="entry name" value="VipB"/>
    <property type="match status" value="1"/>
</dbReference>
<dbReference type="EMBL" id="NIDE01000002">
    <property type="protein sequence ID" value="OWK45228.1"/>
    <property type="molecule type" value="Genomic_DNA"/>
</dbReference>
<dbReference type="RefSeq" id="WP_088252986.1">
    <property type="nucleotide sequence ID" value="NZ_NIDE01000002.1"/>
</dbReference>
<dbReference type="InterPro" id="IPR044032">
    <property type="entry name" value="TssC1_C"/>
</dbReference>
<accession>A0A225E357</accession>
<gene>
    <name evidence="4" type="ORF">FRUB_01559</name>
</gene>
<comment type="caution">
    <text evidence="4">The sequence shown here is derived from an EMBL/GenBank/DDBJ whole genome shotgun (WGS) entry which is preliminary data.</text>
</comment>
<proteinExistence type="predicted"/>
<organism evidence="4 5">
    <name type="scientific">Fimbriiglobus ruber</name>
    <dbReference type="NCBI Taxonomy" id="1908690"/>
    <lineage>
        <taxon>Bacteria</taxon>
        <taxon>Pseudomonadati</taxon>
        <taxon>Planctomycetota</taxon>
        <taxon>Planctomycetia</taxon>
        <taxon>Gemmatales</taxon>
        <taxon>Gemmataceae</taxon>
        <taxon>Fimbriiglobus</taxon>
    </lineage>
</organism>